<feature type="region of interest" description="Disordered" evidence="1">
    <location>
        <begin position="1"/>
        <end position="28"/>
    </location>
</feature>
<keyword evidence="3" id="KW-1185">Reference proteome</keyword>
<reference evidence="2 3" key="1">
    <citation type="submission" date="2018-03" db="EMBL/GenBank/DDBJ databases">
        <title>Bacteriophage NCPPB3778 and a type I-E CRISPR drive the evolution of the US Biological Select Agent, Rathayibacter toxicus.</title>
        <authorList>
            <person name="Davis E.W.II."/>
            <person name="Tabima J.F."/>
            <person name="Weisberg A.J."/>
            <person name="Dantas Lopes L."/>
            <person name="Wiseman M.S."/>
            <person name="Wiseman M.S."/>
            <person name="Pupko T."/>
            <person name="Belcher M.S."/>
            <person name="Sechler A.J."/>
            <person name="Tancos M.A."/>
            <person name="Schroeder B.K."/>
            <person name="Murray T.D."/>
            <person name="Luster D.G."/>
            <person name="Schneider W.L."/>
            <person name="Rogers E."/>
            <person name="Andreote F.D."/>
            <person name="Grunwald N.J."/>
            <person name="Putnam M.L."/>
            <person name="Chang J.H."/>
        </authorList>
    </citation>
    <scope>NUCLEOTIDE SEQUENCE [LARGE SCALE GENOMIC DNA]</scope>
    <source>
        <strain evidence="2 3">DSM 15933</strain>
    </source>
</reference>
<dbReference type="Proteomes" id="UP000241085">
    <property type="component" value="Unassembled WGS sequence"/>
</dbReference>
<comment type="caution">
    <text evidence="2">The sequence shown here is derived from an EMBL/GenBank/DDBJ whole genome shotgun (WGS) entry which is preliminary data.</text>
</comment>
<dbReference type="EMBL" id="PZPL01000001">
    <property type="protein sequence ID" value="PTL72423.1"/>
    <property type="molecule type" value="Genomic_DNA"/>
</dbReference>
<gene>
    <name evidence="2" type="ORF">C1I63_05875</name>
</gene>
<feature type="compositionally biased region" description="Low complexity" evidence="1">
    <location>
        <begin position="1"/>
        <end position="10"/>
    </location>
</feature>
<protein>
    <recommendedName>
        <fullName evidence="4">HTH araC/xylS-type domain-containing protein</fullName>
    </recommendedName>
</protein>
<evidence type="ECO:0000313" key="3">
    <source>
        <dbReference type="Proteomes" id="UP000241085"/>
    </source>
</evidence>
<proteinExistence type="predicted"/>
<evidence type="ECO:0000256" key="1">
    <source>
        <dbReference type="SAM" id="MobiDB-lite"/>
    </source>
</evidence>
<accession>A0A2T4USB7</accession>
<organism evidence="2 3">
    <name type="scientific">Rathayibacter caricis DSM 15933</name>
    <dbReference type="NCBI Taxonomy" id="1328867"/>
    <lineage>
        <taxon>Bacteria</taxon>
        <taxon>Bacillati</taxon>
        <taxon>Actinomycetota</taxon>
        <taxon>Actinomycetes</taxon>
        <taxon>Micrococcales</taxon>
        <taxon>Microbacteriaceae</taxon>
        <taxon>Rathayibacter</taxon>
    </lineage>
</organism>
<evidence type="ECO:0008006" key="4">
    <source>
        <dbReference type="Google" id="ProtNLM"/>
    </source>
</evidence>
<sequence>MTEILRAASPRARRSRAEEPGRPTGLGDRVDHALRQFHTVPELDAGAVARVLGVSEIRVRVVHRLHHGVSIRRRVERIRLAVAEDVLLADSGSGESARVRAVEAAGFRSTAELDRISSRARAHASARR</sequence>
<evidence type="ECO:0000313" key="2">
    <source>
        <dbReference type="EMBL" id="PTL72423.1"/>
    </source>
</evidence>
<dbReference type="AlphaFoldDB" id="A0A2T4USB7"/>
<name>A0A2T4USB7_9MICO</name>